<evidence type="ECO:0000256" key="4">
    <source>
        <dbReference type="ARBA" id="ARBA00022840"/>
    </source>
</evidence>
<dbReference type="SMART" id="SM00382">
    <property type="entry name" value="AAA"/>
    <property type="match status" value="1"/>
</dbReference>
<dbReference type="EMBL" id="BAAART010000021">
    <property type="protein sequence ID" value="GAA2221428.1"/>
    <property type="molecule type" value="Genomic_DNA"/>
</dbReference>
<evidence type="ECO:0000313" key="11">
    <source>
        <dbReference type="EMBL" id="GAA2221428.1"/>
    </source>
</evidence>
<evidence type="ECO:0000259" key="9">
    <source>
        <dbReference type="PROSITE" id="PS50893"/>
    </source>
</evidence>
<name>A0ABN3D5Z7_9ACTN</name>
<dbReference type="PANTHER" id="PTHR43394">
    <property type="entry name" value="ATP-DEPENDENT PERMEASE MDL1, MITOCHONDRIAL"/>
    <property type="match status" value="1"/>
</dbReference>
<evidence type="ECO:0000256" key="3">
    <source>
        <dbReference type="ARBA" id="ARBA00022741"/>
    </source>
</evidence>
<feature type="transmembrane region" description="Helical" evidence="8">
    <location>
        <begin position="187"/>
        <end position="204"/>
    </location>
</feature>
<keyword evidence="4 11" id="KW-0067">ATP-binding</keyword>
<evidence type="ECO:0000256" key="2">
    <source>
        <dbReference type="ARBA" id="ARBA00022692"/>
    </source>
</evidence>
<dbReference type="CDD" id="cd18550">
    <property type="entry name" value="ABC_6TM_exporter_like"/>
    <property type="match status" value="1"/>
</dbReference>
<keyword evidence="3" id="KW-0547">Nucleotide-binding</keyword>
<dbReference type="InterPro" id="IPR011527">
    <property type="entry name" value="ABC1_TM_dom"/>
</dbReference>
<dbReference type="Gene3D" id="1.20.1560.10">
    <property type="entry name" value="ABC transporter type 1, transmembrane domain"/>
    <property type="match status" value="1"/>
</dbReference>
<keyword evidence="2 8" id="KW-0812">Transmembrane</keyword>
<feature type="transmembrane region" description="Helical" evidence="8">
    <location>
        <begin position="270"/>
        <end position="289"/>
    </location>
</feature>
<feature type="domain" description="ABC transmembrane type-1" evidence="10">
    <location>
        <begin position="46"/>
        <end position="327"/>
    </location>
</feature>
<dbReference type="PROSITE" id="PS50929">
    <property type="entry name" value="ABC_TM1F"/>
    <property type="match status" value="1"/>
</dbReference>
<evidence type="ECO:0000256" key="7">
    <source>
        <dbReference type="SAM" id="MobiDB-lite"/>
    </source>
</evidence>
<keyword evidence="5 8" id="KW-1133">Transmembrane helix</keyword>
<evidence type="ECO:0000256" key="1">
    <source>
        <dbReference type="ARBA" id="ARBA00004651"/>
    </source>
</evidence>
<dbReference type="PROSITE" id="PS50893">
    <property type="entry name" value="ABC_TRANSPORTER_2"/>
    <property type="match status" value="1"/>
</dbReference>
<gene>
    <name evidence="11" type="ORF">GCM10010104_09620</name>
</gene>
<comment type="caution">
    <text evidence="11">The sequence shown here is derived from an EMBL/GenBank/DDBJ whole genome shotgun (WGS) entry which is preliminary data.</text>
</comment>
<feature type="region of interest" description="Disordered" evidence="7">
    <location>
        <begin position="639"/>
        <end position="663"/>
    </location>
</feature>
<keyword evidence="6 8" id="KW-0472">Membrane</keyword>
<reference evidence="11 12" key="1">
    <citation type="journal article" date="2019" name="Int. J. Syst. Evol. Microbiol.">
        <title>The Global Catalogue of Microorganisms (GCM) 10K type strain sequencing project: providing services to taxonomists for standard genome sequencing and annotation.</title>
        <authorList>
            <consortium name="The Broad Institute Genomics Platform"/>
            <consortium name="The Broad Institute Genome Sequencing Center for Infectious Disease"/>
            <person name="Wu L."/>
            <person name="Ma J."/>
        </authorList>
    </citation>
    <scope>NUCLEOTIDE SEQUENCE [LARGE SCALE GENOMIC DNA]</scope>
    <source>
        <strain evidence="11 12">JCM 3053</strain>
    </source>
</reference>
<dbReference type="Pfam" id="PF00664">
    <property type="entry name" value="ABC_membrane"/>
    <property type="match status" value="1"/>
</dbReference>
<sequence length="663" mass="71667">MTVLNRPSMGPIRLRPGDESLQRQQVRPGTVRRILPYARPYRWHVALLLTVTAVDACIAAASPLILKYIIDHGILPGHLDVVVWLSLALAGLAVVSAGVVYVQSRCSGRVGEGVVYELRTQVFAHVQQQPLAFFTRTQTGKLISRLNTDVAGARQAVTTLLTQAVSTVLTLALVLGAMFYLSWQITVAALVMIPLFLIPARLLTRRMQRITRSLMEQDAEMSSMMTERFNVSGAMLAKLYGRPQDEEELFAGKAAQVRDLAVKLVVWGRLLPIIVTILTTFTTALVYGLGGALTIDGAIEFGTLVAMVALLMRLYGPVNELSTMQATATVALVSFDRVFEVLDLKPLITERPGAKALRLEAGAENDGGPATDAPDIEFEAVSFRYPSADEVSMASLEAAASRKHERSDAVPQEILHELSFRAPAGKLTALVGPSGAGKTTITQLVPRMYDPNAGTVRIGGHDIRELTLASLRENVGVVTQESHLFHDTLRANLIYARPGADEAELIEACKAALMWDTISALPEGLDTVVGDRGYRLSGGEKQRVALARLLLKAPPIVVLDEATAHLDSESEAAIQQALKTALAGRTSLVIAHRLSTIREADQILVVEDGRICESGTHEELLAQAGLYADLYHTQFSHQATERKHIGRRPSPSAVIAGSAQSGA</sequence>
<evidence type="ECO:0000256" key="8">
    <source>
        <dbReference type="SAM" id="Phobius"/>
    </source>
</evidence>
<dbReference type="GO" id="GO:0005524">
    <property type="term" value="F:ATP binding"/>
    <property type="evidence" value="ECO:0007669"/>
    <property type="project" value="UniProtKB-KW"/>
</dbReference>
<feature type="transmembrane region" description="Helical" evidence="8">
    <location>
        <begin position="82"/>
        <end position="102"/>
    </location>
</feature>
<dbReference type="Gene3D" id="3.40.50.300">
    <property type="entry name" value="P-loop containing nucleotide triphosphate hydrolases"/>
    <property type="match status" value="1"/>
</dbReference>
<evidence type="ECO:0000256" key="5">
    <source>
        <dbReference type="ARBA" id="ARBA00022989"/>
    </source>
</evidence>
<dbReference type="InterPro" id="IPR003593">
    <property type="entry name" value="AAA+_ATPase"/>
</dbReference>
<evidence type="ECO:0000313" key="12">
    <source>
        <dbReference type="Proteomes" id="UP001501474"/>
    </source>
</evidence>
<keyword evidence="12" id="KW-1185">Reference proteome</keyword>
<dbReference type="Proteomes" id="UP001501474">
    <property type="component" value="Unassembled WGS sequence"/>
</dbReference>
<feature type="transmembrane region" description="Helical" evidence="8">
    <location>
        <begin position="45"/>
        <end position="70"/>
    </location>
</feature>
<evidence type="ECO:0000259" key="10">
    <source>
        <dbReference type="PROSITE" id="PS50929"/>
    </source>
</evidence>
<organism evidence="11 12">
    <name type="scientific">Streptomyces indiaensis</name>
    <dbReference type="NCBI Taxonomy" id="284033"/>
    <lineage>
        <taxon>Bacteria</taxon>
        <taxon>Bacillati</taxon>
        <taxon>Actinomycetota</taxon>
        <taxon>Actinomycetes</taxon>
        <taxon>Kitasatosporales</taxon>
        <taxon>Streptomycetaceae</taxon>
        <taxon>Streptomyces</taxon>
    </lineage>
</organism>
<dbReference type="InterPro" id="IPR003439">
    <property type="entry name" value="ABC_transporter-like_ATP-bd"/>
</dbReference>
<evidence type="ECO:0000256" key="6">
    <source>
        <dbReference type="ARBA" id="ARBA00023136"/>
    </source>
</evidence>
<dbReference type="PROSITE" id="PS00211">
    <property type="entry name" value="ABC_TRANSPORTER_1"/>
    <property type="match status" value="1"/>
</dbReference>
<feature type="transmembrane region" description="Helical" evidence="8">
    <location>
        <begin position="160"/>
        <end position="181"/>
    </location>
</feature>
<comment type="subcellular location">
    <subcellularLocation>
        <location evidence="1">Cell membrane</location>
        <topology evidence="1">Multi-pass membrane protein</topology>
    </subcellularLocation>
</comment>
<proteinExistence type="predicted"/>
<dbReference type="InterPro" id="IPR039421">
    <property type="entry name" value="Type_1_exporter"/>
</dbReference>
<accession>A0ABN3D5Z7</accession>
<feature type="domain" description="ABC transporter" evidence="9">
    <location>
        <begin position="391"/>
        <end position="633"/>
    </location>
</feature>
<dbReference type="InterPro" id="IPR027417">
    <property type="entry name" value="P-loop_NTPase"/>
</dbReference>
<protein>
    <submittedName>
        <fullName evidence="11">ABC transporter ATP-binding protein</fullName>
    </submittedName>
</protein>
<dbReference type="SUPFAM" id="SSF52540">
    <property type="entry name" value="P-loop containing nucleoside triphosphate hydrolases"/>
    <property type="match status" value="1"/>
</dbReference>
<dbReference type="InterPro" id="IPR036640">
    <property type="entry name" value="ABC1_TM_sf"/>
</dbReference>
<dbReference type="PANTHER" id="PTHR43394:SF1">
    <property type="entry name" value="ATP-BINDING CASSETTE SUB-FAMILY B MEMBER 10, MITOCHONDRIAL"/>
    <property type="match status" value="1"/>
</dbReference>
<dbReference type="SUPFAM" id="SSF90123">
    <property type="entry name" value="ABC transporter transmembrane region"/>
    <property type="match status" value="1"/>
</dbReference>
<dbReference type="Pfam" id="PF00005">
    <property type="entry name" value="ABC_tran"/>
    <property type="match status" value="1"/>
</dbReference>
<dbReference type="InterPro" id="IPR017871">
    <property type="entry name" value="ABC_transporter-like_CS"/>
</dbReference>